<keyword evidence="6" id="KW-0472">Membrane</keyword>
<dbReference type="SMART" id="SM00429">
    <property type="entry name" value="IPT"/>
    <property type="match status" value="3"/>
</dbReference>
<dbReference type="SUPFAM" id="SSF51126">
    <property type="entry name" value="Pectin lyase-like"/>
    <property type="match status" value="1"/>
</dbReference>
<dbReference type="CDD" id="cd00603">
    <property type="entry name" value="IPT_PCSR"/>
    <property type="match status" value="3"/>
</dbReference>
<keyword evidence="6" id="KW-1133">Transmembrane helix</keyword>
<dbReference type="InterPro" id="IPR052387">
    <property type="entry name" value="Fibrocystin"/>
</dbReference>
<evidence type="ECO:0000256" key="3">
    <source>
        <dbReference type="ARBA" id="ARBA00022729"/>
    </source>
</evidence>
<dbReference type="InterPro" id="IPR013783">
    <property type="entry name" value="Ig-like_fold"/>
</dbReference>
<dbReference type="PROSITE" id="PS51484">
    <property type="entry name" value="G8"/>
    <property type="match status" value="1"/>
</dbReference>
<dbReference type="Pfam" id="PF24606">
    <property type="entry name" value="CEMIP_beta-hel"/>
    <property type="match status" value="1"/>
</dbReference>
<evidence type="ECO:0000259" key="7">
    <source>
        <dbReference type="PROSITE" id="PS51484"/>
    </source>
</evidence>
<reference evidence="8 9" key="1">
    <citation type="journal article" date="2024" name="Nat. Commun.">
        <title>Phylogenomics reveals the evolutionary origins of lichenization in chlorophyte algae.</title>
        <authorList>
            <person name="Puginier C."/>
            <person name="Libourel C."/>
            <person name="Otte J."/>
            <person name="Skaloud P."/>
            <person name="Haon M."/>
            <person name="Grisel S."/>
            <person name="Petersen M."/>
            <person name="Berrin J.G."/>
            <person name="Delaux P.M."/>
            <person name="Dal Grande F."/>
            <person name="Keller J."/>
        </authorList>
    </citation>
    <scope>NUCLEOTIDE SEQUENCE [LARGE SCALE GENOMIC DNA]</scope>
    <source>
        <strain evidence="8 9">SAG 2043</strain>
    </source>
</reference>
<comment type="subcellular location">
    <subcellularLocation>
        <location evidence="1">Cell membrane</location>
    </subcellularLocation>
</comment>
<feature type="region of interest" description="Disordered" evidence="5">
    <location>
        <begin position="1514"/>
        <end position="1535"/>
    </location>
</feature>
<dbReference type="SMART" id="SM01225">
    <property type="entry name" value="G8"/>
    <property type="match status" value="1"/>
</dbReference>
<dbReference type="EMBL" id="JALJOR010000001">
    <property type="protein sequence ID" value="KAK9829613.1"/>
    <property type="molecule type" value="Genomic_DNA"/>
</dbReference>
<evidence type="ECO:0000313" key="8">
    <source>
        <dbReference type="EMBL" id="KAK9829613.1"/>
    </source>
</evidence>
<evidence type="ECO:0000313" key="9">
    <source>
        <dbReference type="Proteomes" id="UP001489004"/>
    </source>
</evidence>
<evidence type="ECO:0000256" key="4">
    <source>
        <dbReference type="ARBA" id="ARBA00023180"/>
    </source>
</evidence>
<dbReference type="Gene3D" id="2.60.40.10">
    <property type="entry name" value="Immunoglobulins"/>
    <property type="match status" value="5"/>
</dbReference>
<sequence>MLLSLAQAAAADPTALTALQPHSAAAGDTVLAELLPGSNGTGQQPHLRLGPGWCTTLESSSLPGQPMLISCSVASDVAPGSYNASFLIAGAAGESADASSVQTQPRERNTLYVTAPNGQLYMFKYHPAIRSMSQSQGSLAGGMHITITGSSFIPWRGSGHFSVAVFAQRDSDAAEPAPLATEPTSPQWFLAPIPSDYLSTPHISPQLRVSVNGVRAFCQAAAGDCSFTPSDAVTPAITGLRVSDALESGARNLVISGFEFAQQKLNNTVTVADQVGTGFGNDPDQISIMVGGKSAPLVAVSPTSATFTVPPLSAVGLAPAAQPTAVSGVLTVNGVEAVFDVLYSMDVTPQANAGQLSHASAADAAELVISGSGFAVQNQVFVGDQACDVQQANGTAIVCMVGPSAPGLFPVTVNVAGKGLALGGLRVERQFSLNSVTPLAGSSQGGTMLNITGQGFPTSAFRPVTVSFLGLPSMTCDVTQRTATQLTTALTPTLDAVEVAVLPDNSTQLLLRGTGLADTPDSILMALLDGDATQLATTVTATSSQAAAQVSQVPAGTYAVQAFVIGKGFAVGAANFTLQANASLDSVDPPAGSLFGGLPVNIRGSGFDGKFLGRNSVTICGAACVVLSASFNRLTCISGPLPGAAGANATLCDVVAKVAGQQAVLPSAFTYSADLTPHVMSAEPSFGPSAGDTVVKLSGQGFLPQQPPSSGTAVIDVDFLQMSVRIGGVPCQVFAGNDTWAQCLTPPKSPAWDPSLGITLQVARSGFAEMESAPFTYLDRWSEPTTWPDGVLPRMGDVVVIGADQGVLLDVSPPPLGSLRIEGRLVFEDAQDLSLQACSVLVLGSNASLAVGTASQPFTHSVNITLGGGCSRAAGLQDPQAGGLVVAGGRLELYGQPKIPSWTKLASAASAGATQLQLATEVNWQAHDTIIITSTTSEADQAELLTITQAVGRAITFVPALQFDHGADVLDLNGTTLDLRAEVAVLSRNLRVFGASSGGDTAAGAYIGVYGAAGSAAGAAAVKLSHTEVANCGQAGLSGQPCVMLASIDEESQSFMAGCSIHDSANEGLAIVGLPGFQVQDTVVVSTAGHAFSVTGVSGSSSSKLADNLAVLARNSSLNSYADTLPAAFYLSGAAMELRGNIAAGSAAHGFLLELSAGGRGDLSTDQPNAGNCPFGTGTQQLMFEGNTAHSNALDGLHIVSSLQRRHPTHGRYLTGPEALLPDDVFRTKPSNETDLNVLLVSQPDRLPSPPYPPAPTATATWGNVCQLPISLALFVADNAVADASGTLNAFSNILYVSWYPPLSPACQDTSGVPLRPPPPPASAAATLAFNVVLPNLDIAQLQDAMFETTFTSSYRQQIASAAGVPVAAVAVLGITAGSVVVQTLVTFPQSAQAPLALQTFQQTLVNTPAQIFTDPQFSSTYGTPQTAILAIDTPPPPPPTPAQVPPPGPMEASAPAPNPAVIPVAAPAESPSTLGKTVGIALGGVLGGLSLVTLACVAGLWLVRMRQKRAQDAQEEAEMAEAASSPTPPDPEASRRIRSLIRTGSRKVWNSMTKRVESPKANTNGAMLGLTADGRVTAIPEEQEEIDLKMHVRNAV</sequence>
<evidence type="ECO:0000256" key="6">
    <source>
        <dbReference type="SAM" id="Phobius"/>
    </source>
</evidence>
<dbReference type="Gene3D" id="2.160.20.10">
    <property type="entry name" value="Single-stranded right-handed beta-helix, Pectin lyase-like"/>
    <property type="match status" value="1"/>
</dbReference>
<keyword evidence="3" id="KW-0732">Signal</keyword>
<feature type="transmembrane region" description="Helical" evidence="6">
    <location>
        <begin position="1481"/>
        <end position="1504"/>
    </location>
</feature>
<protein>
    <recommendedName>
        <fullName evidence="7">G8 domain-containing protein</fullName>
    </recommendedName>
</protein>
<dbReference type="PANTHER" id="PTHR46769:SF2">
    <property type="entry name" value="FIBROCYSTIN-L ISOFORM 2 PRECURSOR-RELATED"/>
    <property type="match status" value="1"/>
</dbReference>
<dbReference type="GO" id="GO:0005886">
    <property type="term" value="C:plasma membrane"/>
    <property type="evidence" value="ECO:0007669"/>
    <property type="project" value="UniProtKB-SubCell"/>
</dbReference>
<keyword evidence="9" id="KW-1185">Reference proteome</keyword>
<feature type="domain" description="G8" evidence="7">
    <location>
        <begin position="785"/>
        <end position="907"/>
    </location>
</feature>
<dbReference type="Proteomes" id="UP001489004">
    <property type="component" value="Unassembled WGS sequence"/>
</dbReference>
<evidence type="ECO:0000256" key="2">
    <source>
        <dbReference type="ARBA" id="ARBA00022475"/>
    </source>
</evidence>
<gene>
    <name evidence="8" type="ORF">WJX72_006878</name>
</gene>
<dbReference type="Pfam" id="PF10162">
    <property type="entry name" value="G8"/>
    <property type="match status" value="1"/>
</dbReference>
<dbReference type="InterPro" id="IPR011050">
    <property type="entry name" value="Pectin_lyase_fold/virulence"/>
</dbReference>
<dbReference type="InterPro" id="IPR019316">
    <property type="entry name" value="G8_domain"/>
</dbReference>
<name>A0AAW1R7R8_9CHLO</name>
<proteinExistence type="predicted"/>
<dbReference type="InterPro" id="IPR014756">
    <property type="entry name" value="Ig_E-set"/>
</dbReference>
<dbReference type="InterPro" id="IPR002909">
    <property type="entry name" value="IPT_dom"/>
</dbReference>
<keyword evidence="2" id="KW-1003">Cell membrane</keyword>
<keyword evidence="4" id="KW-0325">Glycoprotein</keyword>
<feature type="compositionally biased region" description="Pro residues" evidence="5">
    <location>
        <begin position="1434"/>
        <end position="1450"/>
    </location>
</feature>
<organism evidence="8 9">
    <name type="scientific">[Myrmecia] bisecta</name>
    <dbReference type="NCBI Taxonomy" id="41462"/>
    <lineage>
        <taxon>Eukaryota</taxon>
        <taxon>Viridiplantae</taxon>
        <taxon>Chlorophyta</taxon>
        <taxon>core chlorophytes</taxon>
        <taxon>Trebouxiophyceae</taxon>
        <taxon>Trebouxiales</taxon>
        <taxon>Trebouxiaceae</taxon>
        <taxon>Myrmecia</taxon>
    </lineage>
</organism>
<keyword evidence="6" id="KW-0812">Transmembrane</keyword>
<evidence type="ECO:0000256" key="5">
    <source>
        <dbReference type="SAM" id="MobiDB-lite"/>
    </source>
</evidence>
<comment type="caution">
    <text evidence="8">The sequence shown here is derived from an EMBL/GenBank/DDBJ whole genome shotgun (WGS) entry which is preliminary data.</text>
</comment>
<feature type="region of interest" description="Disordered" evidence="5">
    <location>
        <begin position="1428"/>
        <end position="1455"/>
    </location>
</feature>
<dbReference type="SUPFAM" id="SSF81296">
    <property type="entry name" value="E set domains"/>
    <property type="match status" value="4"/>
</dbReference>
<dbReference type="InterPro" id="IPR012334">
    <property type="entry name" value="Pectin_lyas_fold"/>
</dbReference>
<dbReference type="InterPro" id="IPR055401">
    <property type="entry name" value="CEMIP_beta-hel_dom"/>
</dbReference>
<dbReference type="Pfam" id="PF01833">
    <property type="entry name" value="TIG"/>
    <property type="match status" value="3"/>
</dbReference>
<dbReference type="PANTHER" id="PTHR46769">
    <property type="entry name" value="POLYCYSTIC KIDNEY AND HEPATIC DISEASE 1 (AUTOSOMAL RECESSIVE)-LIKE 1"/>
    <property type="match status" value="1"/>
</dbReference>
<evidence type="ECO:0000256" key="1">
    <source>
        <dbReference type="ARBA" id="ARBA00004236"/>
    </source>
</evidence>
<accession>A0AAW1R7R8</accession>